<dbReference type="PROSITE" id="PS00676">
    <property type="entry name" value="SIGMA54_INTERACT_2"/>
    <property type="match status" value="1"/>
</dbReference>
<organism evidence="2 3">
    <name type="scientific">Leptospira idonii</name>
    <dbReference type="NCBI Taxonomy" id="1193500"/>
    <lineage>
        <taxon>Bacteria</taxon>
        <taxon>Pseudomonadati</taxon>
        <taxon>Spirochaetota</taxon>
        <taxon>Spirochaetia</taxon>
        <taxon>Leptospirales</taxon>
        <taxon>Leptospiraceae</taxon>
        <taxon>Leptospira</taxon>
    </lineage>
</organism>
<comment type="caution">
    <text evidence="2">The sequence shown here is derived from an EMBL/GenBank/DDBJ whole genome shotgun (WGS) entry which is preliminary data.</text>
</comment>
<name>A0A4R9LYU3_9LEPT</name>
<dbReference type="GO" id="GO:0005524">
    <property type="term" value="F:ATP binding"/>
    <property type="evidence" value="ECO:0007669"/>
    <property type="project" value="UniProtKB-KW"/>
</dbReference>
<dbReference type="Proteomes" id="UP000298058">
    <property type="component" value="Unassembled WGS sequence"/>
</dbReference>
<dbReference type="SUPFAM" id="SSF52540">
    <property type="entry name" value="P-loop containing nucleoside triphosphate hydrolases"/>
    <property type="match status" value="1"/>
</dbReference>
<gene>
    <name evidence="2" type="ORF">EHS15_14210</name>
</gene>
<dbReference type="SUPFAM" id="SSF54211">
    <property type="entry name" value="Ribosomal protein S5 domain 2-like"/>
    <property type="match status" value="1"/>
</dbReference>
<dbReference type="PANTHER" id="PTHR32039">
    <property type="entry name" value="MAGNESIUM-CHELATASE SUBUNIT CHLI"/>
    <property type="match status" value="1"/>
</dbReference>
<sequence>MFPELAEVTSLLLERKGTIDIQVEVGIQKGLPLFQILGGASPQMKESRERIKLALEACGFVFPMETIVINLRPAHLLKKNAFLDLPIALGILQATGQWISPLPKQTIILGSLHLSGRLSGKRELLPLLWLRKTNPDDFFLLPKELEKESLPQANYLFLDSLREILEQNPVLPRQPTLLSNPPSFFPNEKEENWKEASLTSAQMKVFQGMCYSILGRHHCLTLGNPGQGKTMLAKLASHLQPPWTEKESSSLYSEQPWLSWEQLGKTLPPRPFRSPHHTTTDLALVGGGSPVRWGEVSLAHKGILFLDELTEFKEKALEALREPMEEKKVVISRVLDREILPADFVLLGACNPCPCGHFKGNKRCRCSLEKIRNYLRKLTGPFLDRITIVSFLFENSEKRNTFVQEKEYRKKMNRAKEFREIRIEKEIEDSRSTDPELFLSSQYLKDIGKKFSFRKRKQLVELARTIADWENSEITKEEHYLEAFDYLQNSLWFEDFESII</sequence>
<dbReference type="InterPro" id="IPR027417">
    <property type="entry name" value="P-loop_NTPase"/>
</dbReference>
<dbReference type="PANTHER" id="PTHR32039:SF7">
    <property type="entry name" value="COMPETENCE PROTEIN COMM"/>
    <property type="match status" value="1"/>
</dbReference>
<keyword evidence="2" id="KW-0067">ATP-binding</keyword>
<reference evidence="2" key="1">
    <citation type="journal article" date="2019" name="PLoS Negl. Trop. Dis.">
        <title>Revisiting the worldwide diversity of Leptospira species in the environment.</title>
        <authorList>
            <person name="Vincent A.T."/>
            <person name="Schiettekatte O."/>
            <person name="Bourhy P."/>
            <person name="Veyrier F.J."/>
            <person name="Picardeau M."/>
        </authorList>
    </citation>
    <scope>NUCLEOTIDE SEQUENCE [LARGE SCALE GENOMIC DNA]</scope>
    <source>
        <strain evidence="2">201300427</strain>
    </source>
</reference>
<evidence type="ECO:0000259" key="1">
    <source>
        <dbReference type="Pfam" id="PF01078"/>
    </source>
</evidence>
<evidence type="ECO:0000313" key="3">
    <source>
        <dbReference type="Proteomes" id="UP000298058"/>
    </source>
</evidence>
<dbReference type="Gene3D" id="3.40.50.300">
    <property type="entry name" value="P-loop containing nucleotide triphosphate hydrolases"/>
    <property type="match status" value="1"/>
</dbReference>
<dbReference type="InterPro" id="IPR025943">
    <property type="entry name" value="Sigma_54_int_dom_ATP-bd_2"/>
</dbReference>
<dbReference type="InterPro" id="IPR020568">
    <property type="entry name" value="Ribosomal_Su5_D2-typ_SF"/>
</dbReference>
<accession>A0A4R9LYU3</accession>
<keyword evidence="2" id="KW-0547">Nucleotide-binding</keyword>
<dbReference type="EMBL" id="RQHW01000047">
    <property type="protein sequence ID" value="TGN18537.1"/>
    <property type="molecule type" value="Genomic_DNA"/>
</dbReference>
<dbReference type="Pfam" id="PF13541">
    <property type="entry name" value="ChlI"/>
    <property type="match status" value="1"/>
</dbReference>
<dbReference type="InterPro" id="IPR045006">
    <property type="entry name" value="CHLI-like"/>
</dbReference>
<dbReference type="AlphaFoldDB" id="A0A4R9LYU3"/>
<keyword evidence="3" id="KW-1185">Reference proteome</keyword>
<dbReference type="Pfam" id="PF01078">
    <property type="entry name" value="Mg_chelatase"/>
    <property type="match status" value="1"/>
</dbReference>
<feature type="domain" description="Magnesium chelatase ChlI-like catalytic" evidence="1">
    <location>
        <begin position="209"/>
        <end position="391"/>
    </location>
</feature>
<proteinExistence type="predicted"/>
<dbReference type="OrthoDB" id="9813147at2"/>
<evidence type="ECO:0000313" key="2">
    <source>
        <dbReference type="EMBL" id="TGN18537.1"/>
    </source>
</evidence>
<dbReference type="InterPro" id="IPR000523">
    <property type="entry name" value="Mg_chelatse_chII-like_cat_dom"/>
</dbReference>
<dbReference type="RefSeq" id="WP_135761220.1">
    <property type="nucleotide sequence ID" value="NZ_RQHW01000047.1"/>
</dbReference>
<protein>
    <submittedName>
        <fullName evidence="2">ATP-binding protein</fullName>
    </submittedName>
</protein>